<protein>
    <submittedName>
        <fullName evidence="3">Matrixin family metalloprotease</fullName>
    </submittedName>
</protein>
<dbReference type="SUPFAM" id="SSF55486">
    <property type="entry name" value="Metalloproteases ('zincins'), catalytic domain"/>
    <property type="match status" value="1"/>
</dbReference>
<feature type="compositionally biased region" description="Polar residues" evidence="1">
    <location>
        <begin position="157"/>
        <end position="171"/>
    </location>
</feature>
<evidence type="ECO:0000313" key="3">
    <source>
        <dbReference type="EMBL" id="QCC76041.1"/>
    </source>
</evidence>
<gene>
    <name evidence="3" type="ORF">E2C04_00440</name>
</gene>
<proteinExistence type="predicted"/>
<accession>A0A4P7U8S5</accession>
<dbReference type="KEGG" id="ndp:E2C04_00440"/>
<dbReference type="EMBL" id="CP038462">
    <property type="protein sequence ID" value="QCC76041.1"/>
    <property type="molecule type" value="Genomic_DNA"/>
</dbReference>
<evidence type="ECO:0000256" key="2">
    <source>
        <dbReference type="SAM" id="SignalP"/>
    </source>
</evidence>
<name>A0A4P7U8S5_9ACTN</name>
<keyword evidence="3" id="KW-0482">Metalloprotease</keyword>
<dbReference type="GO" id="GO:0006508">
    <property type="term" value="P:proteolysis"/>
    <property type="evidence" value="ECO:0007669"/>
    <property type="project" value="UniProtKB-KW"/>
</dbReference>
<dbReference type="Proteomes" id="UP000297025">
    <property type="component" value="Chromosome"/>
</dbReference>
<feature type="signal peptide" evidence="2">
    <location>
        <begin position="1"/>
        <end position="24"/>
    </location>
</feature>
<dbReference type="GO" id="GO:0008237">
    <property type="term" value="F:metallopeptidase activity"/>
    <property type="evidence" value="ECO:0007669"/>
    <property type="project" value="UniProtKB-KW"/>
</dbReference>
<dbReference type="AlphaFoldDB" id="A0A4P7U8S5"/>
<evidence type="ECO:0000256" key="1">
    <source>
        <dbReference type="SAM" id="MobiDB-lite"/>
    </source>
</evidence>
<keyword evidence="2" id="KW-0732">Signal</keyword>
<feature type="chain" id="PRO_5020306879" evidence="2">
    <location>
        <begin position="25"/>
        <end position="181"/>
    </location>
</feature>
<keyword evidence="3" id="KW-0378">Hydrolase</keyword>
<feature type="compositionally biased region" description="Basic residues" evidence="1">
    <location>
        <begin position="172"/>
        <end position="181"/>
    </location>
</feature>
<sequence>MRSLCLGSAAVVCLGFLVVAPAMADEWGSQDGNTGAHPDEDPHSYCLGSSVSADLEENIDAAAWNALDPTQVNVNYSSTCQLTGAGETDVVWTQGNIASGALAWTDCDDYESDPPTNQCDQNYVRVDLATVNQGVDDEIDQTITTCHEFGHTAGLSHGSTQDDCMENVSTSNHKRAQVASL</sequence>
<feature type="region of interest" description="Disordered" evidence="1">
    <location>
        <begin position="156"/>
        <end position="181"/>
    </location>
</feature>
<reference evidence="3 4" key="1">
    <citation type="journal article" date="2008" name="Int. J. Syst. Evol. Microbiol.">
        <title>Nocardioides daphniae sp. nov., isolated from Daphnia cucullata (Crustacea: Cladocera).</title>
        <authorList>
            <person name="Toth E.M."/>
            <person name="Keki Z."/>
            <person name="Homonnay Z.G."/>
            <person name="Borsodi A.K."/>
            <person name="Marialigeti K."/>
            <person name="Schumann P."/>
        </authorList>
    </citation>
    <scope>NUCLEOTIDE SEQUENCE [LARGE SCALE GENOMIC DNA]</scope>
    <source>
        <strain evidence="3 4">JCM 16608</strain>
    </source>
</reference>
<evidence type="ECO:0000313" key="4">
    <source>
        <dbReference type="Proteomes" id="UP000297025"/>
    </source>
</evidence>
<dbReference type="Gene3D" id="3.40.390.10">
    <property type="entry name" value="Collagenase (Catalytic Domain)"/>
    <property type="match status" value="1"/>
</dbReference>
<organism evidence="3 4">
    <name type="scientific">Nocardioides daphniae</name>
    <dbReference type="NCBI Taxonomy" id="402297"/>
    <lineage>
        <taxon>Bacteria</taxon>
        <taxon>Bacillati</taxon>
        <taxon>Actinomycetota</taxon>
        <taxon>Actinomycetes</taxon>
        <taxon>Propionibacteriales</taxon>
        <taxon>Nocardioidaceae</taxon>
        <taxon>Nocardioides</taxon>
    </lineage>
</organism>
<dbReference type="InterPro" id="IPR024079">
    <property type="entry name" value="MetalloPept_cat_dom_sf"/>
</dbReference>
<keyword evidence="3" id="KW-0645">Protease</keyword>